<dbReference type="InterPro" id="IPR020841">
    <property type="entry name" value="PKS_Beta-ketoAc_synthase_dom"/>
</dbReference>
<feature type="region of interest" description="Disordered" evidence="4">
    <location>
        <begin position="558"/>
        <end position="579"/>
    </location>
</feature>
<dbReference type="InterPro" id="IPR014031">
    <property type="entry name" value="Ketoacyl_synth_C"/>
</dbReference>
<name>A0A367FA27_9ACTN</name>
<dbReference type="PROSITE" id="PS52004">
    <property type="entry name" value="KS3_2"/>
    <property type="match status" value="1"/>
</dbReference>
<keyword evidence="8" id="KW-1185">Reference proteome</keyword>
<dbReference type="PROSITE" id="PS50075">
    <property type="entry name" value="CARRIER"/>
    <property type="match status" value="1"/>
</dbReference>
<dbReference type="InterPro" id="IPR036736">
    <property type="entry name" value="ACP-like_sf"/>
</dbReference>
<dbReference type="InterPro" id="IPR018201">
    <property type="entry name" value="Ketoacyl_synth_AS"/>
</dbReference>
<keyword evidence="1" id="KW-0596">Phosphopantetheine</keyword>
<dbReference type="InterPro" id="IPR014030">
    <property type="entry name" value="Ketoacyl_synth_N"/>
</dbReference>
<feature type="region of interest" description="Disordered" evidence="4">
    <location>
        <begin position="64"/>
        <end position="115"/>
    </location>
</feature>
<evidence type="ECO:0000256" key="3">
    <source>
        <dbReference type="ARBA" id="ARBA00022679"/>
    </source>
</evidence>
<feature type="domain" description="Ketosynthase family 3 (KS3)" evidence="6">
    <location>
        <begin position="138"/>
        <end position="555"/>
    </location>
</feature>
<protein>
    <submittedName>
        <fullName evidence="7">Uncharacterized protein</fullName>
    </submittedName>
</protein>
<dbReference type="InterPro" id="IPR032821">
    <property type="entry name" value="PKS_assoc"/>
</dbReference>
<feature type="region of interest" description="Disordered" evidence="4">
    <location>
        <begin position="586"/>
        <end position="605"/>
    </location>
</feature>
<dbReference type="InterPro" id="IPR016039">
    <property type="entry name" value="Thiolase-like"/>
</dbReference>
<gene>
    <name evidence="7" type="ORF">DQ384_27890</name>
</gene>
<dbReference type="Pfam" id="PF02801">
    <property type="entry name" value="Ketoacyl-synt_C"/>
    <property type="match status" value="1"/>
</dbReference>
<dbReference type="PANTHER" id="PTHR43775:SF37">
    <property type="entry name" value="SI:DKEY-61P9.11"/>
    <property type="match status" value="1"/>
</dbReference>
<dbReference type="AlphaFoldDB" id="A0A367FA27"/>
<evidence type="ECO:0000256" key="2">
    <source>
        <dbReference type="ARBA" id="ARBA00022553"/>
    </source>
</evidence>
<accession>A0A367FA27</accession>
<evidence type="ECO:0000256" key="4">
    <source>
        <dbReference type="SAM" id="MobiDB-lite"/>
    </source>
</evidence>
<dbReference type="PROSITE" id="PS00606">
    <property type="entry name" value="KS3_1"/>
    <property type="match status" value="1"/>
</dbReference>
<dbReference type="InterPro" id="IPR009081">
    <property type="entry name" value="PP-bd_ACP"/>
</dbReference>
<dbReference type="CDD" id="cd00833">
    <property type="entry name" value="PKS"/>
    <property type="match status" value="1"/>
</dbReference>
<dbReference type="GO" id="GO:0005737">
    <property type="term" value="C:cytoplasm"/>
    <property type="evidence" value="ECO:0007669"/>
    <property type="project" value="TreeGrafter"/>
</dbReference>
<dbReference type="PANTHER" id="PTHR43775">
    <property type="entry name" value="FATTY ACID SYNTHASE"/>
    <property type="match status" value="1"/>
</dbReference>
<dbReference type="OrthoDB" id="4537517at2"/>
<organism evidence="7 8">
    <name type="scientific">Sphaerisporangium album</name>
    <dbReference type="NCBI Taxonomy" id="509200"/>
    <lineage>
        <taxon>Bacteria</taxon>
        <taxon>Bacillati</taxon>
        <taxon>Actinomycetota</taxon>
        <taxon>Actinomycetes</taxon>
        <taxon>Streptosporangiales</taxon>
        <taxon>Streptosporangiaceae</taxon>
        <taxon>Sphaerisporangium</taxon>
    </lineage>
</organism>
<evidence type="ECO:0000256" key="1">
    <source>
        <dbReference type="ARBA" id="ARBA00022450"/>
    </source>
</evidence>
<dbReference type="Gene3D" id="1.10.1200.10">
    <property type="entry name" value="ACP-like"/>
    <property type="match status" value="1"/>
</dbReference>
<dbReference type="GO" id="GO:0004315">
    <property type="term" value="F:3-oxoacyl-[acyl-carrier-protein] synthase activity"/>
    <property type="evidence" value="ECO:0007669"/>
    <property type="project" value="InterPro"/>
</dbReference>
<evidence type="ECO:0000259" key="5">
    <source>
        <dbReference type="PROSITE" id="PS50075"/>
    </source>
</evidence>
<keyword evidence="3" id="KW-0808">Transferase</keyword>
<dbReference type="Gene3D" id="3.40.47.10">
    <property type="match status" value="1"/>
</dbReference>
<dbReference type="GO" id="GO:0071770">
    <property type="term" value="P:DIM/DIP cell wall layer assembly"/>
    <property type="evidence" value="ECO:0007669"/>
    <property type="project" value="TreeGrafter"/>
</dbReference>
<feature type="compositionally biased region" description="Basic and acidic residues" evidence="4">
    <location>
        <begin position="586"/>
        <end position="600"/>
    </location>
</feature>
<dbReference type="SUPFAM" id="SSF47336">
    <property type="entry name" value="ACP-like"/>
    <property type="match status" value="1"/>
</dbReference>
<dbReference type="SMART" id="SM00825">
    <property type="entry name" value="PKS_KS"/>
    <property type="match status" value="1"/>
</dbReference>
<dbReference type="SUPFAM" id="SSF53901">
    <property type="entry name" value="Thiolase-like"/>
    <property type="match status" value="1"/>
</dbReference>
<proteinExistence type="predicted"/>
<sequence>MLAELVQRIEERLGRSLEPSALLDHPTLDELREHLGVHGTTAPGTPGQATMAQGSDGLGGLTVAEGDAGRDQVTGAGDPVGLGQVGTADETSRRGEVNGAPEPVTRTQGGPGDEAGAAAGFRVLTAGRGRAGTPAGTDGKVAIIGMACRLPDAPDISTFWDNLLSGACAVREVPESRWDHRVLYAPEPALGRSISKWGAFVDGIEDFDPAYFGMTDDEARALDPAIRLVLECCATTVTDAGYDRADLRGRDLGAFMGARMSDYGRRAGVRPGGLAADQNFIAARVAHHFDLRGPNLVVDSACSSALVGVKLACQSLLAGEAEMAFAGGVEVLLDENDYLQLSAAKALSPTGRCHTFDERADGFVPGEGCGVVLLKPLAAALADGDRVHAVIESVAVNNDGHTMGITTPNPKAQAEVVRRALAGADRTARDIGLIEAHGTGTLIGDPIELRALTEVFRETTAETGVCAIGSVKSNIGHTLTAAGIAGLLKAALAVESGRIPATLSCERPNPRFDFAASPFHPSTETRDWPSGGRPRVAGVSSFGLGGTNAHLVLSELEPRMRDGAPPPREPRPAPVFDRRRLWYDKPEAARKARTPAERTGRPSVPLSILDLELTMNGDRAKRGA</sequence>
<evidence type="ECO:0000313" key="8">
    <source>
        <dbReference type="Proteomes" id="UP000253094"/>
    </source>
</evidence>
<dbReference type="GO" id="GO:0006633">
    <property type="term" value="P:fatty acid biosynthetic process"/>
    <property type="evidence" value="ECO:0007669"/>
    <property type="project" value="InterPro"/>
</dbReference>
<dbReference type="EMBL" id="QOIL01000017">
    <property type="protein sequence ID" value="RCG27121.1"/>
    <property type="molecule type" value="Genomic_DNA"/>
</dbReference>
<dbReference type="Pfam" id="PF16197">
    <property type="entry name" value="KAsynt_C_assoc"/>
    <property type="match status" value="1"/>
</dbReference>
<keyword evidence="2" id="KW-0597">Phosphoprotein</keyword>
<dbReference type="Proteomes" id="UP000253094">
    <property type="component" value="Unassembled WGS sequence"/>
</dbReference>
<dbReference type="Pfam" id="PF00109">
    <property type="entry name" value="ketoacyl-synt"/>
    <property type="match status" value="1"/>
</dbReference>
<comment type="caution">
    <text evidence="7">The sequence shown here is derived from an EMBL/GenBank/DDBJ whole genome shotgun (WGS) entry which is preliminary data.</text>
</comment>
<feature type="domain" description="Carrier" evidence="5">
    <location>
        <begin position="1"/>
        <end position="39"/>
    </location>
</feature>
<evidence type="ECO:0000313" key="7">
    <source>
        <dbReference type="EMBL" id="RCG27121.1"/>
    </source>
</evidence>
<dbReference type="Pfam" id="PF00550">
    <property type="entry name" value="PP-binding"/>
    <property type="match status" value="1"/>
</dbReference>
<evidence type="ECO:0000259" key="6">
    <source>
        <dbReference type="PROSITE" id="PS52004"/>
    </source>
</evidence>
<dbReference type="GO" id="GO:0005886">
    <property type="term" value="C:plasma membrane"/>
    <property type="evidence" value="ECO:0007669"/>
    <property type="project" value="TreeGrafter"/>
</dbReference>
<dbReference type="InterPro" id="IPR050091">
    <property type="entry name" value="PKS_NRPS_Biosynth_Enz"/>
</dbReference>
<reference evidence="7 8" key="1">
    <citation type="submission" date="2018-06" db="EMBL/GenBank/DDBJ databases">
        <title>Sphaerisporangium craniellae sp. nov., isolated from a marine sponge in the South China Sea.</title>
        <authorList>
            <person name="Li L."/>
        </authorList>
    </citation>
    <scope>NUCLEOTIDE SEQUENCE [LARGE SCALE GENOMIC DNA]</scope>
    <source>
        <strain evidence="7 8">CCTCC AA 208026</strain>
    </source>
</reference>
<dbReference type="GO" id="GO:0004312">
    <property type="term" value="F:fatty acid synthase activity"/>
    <property type="evidence" value="ECO:0007669"/>
    <property type="project" value="TreeGrafter"/>
</dbReference>